<dbReference type="GeneID" id="100632568"/>
<dbReference type="Pfam" id="PF00069">
    <property type="entry name" value="Pkinase"/>
    <property type="match status" value="1"/>
</dbReference>
<dbReference type="PANTHER" id="PTHR11584:SF369">
    <property type="entry name" value="MITOGEN-ACTIVATED PROTEIN KINASE KINASE KINASE 19-RELATED"/>
    <property type="match status" value="1"/>
</dbReference>
<dbReference type="Gene3D" id="1.10.510.10">
    <property type="entry name" value="Transferase(Phosphotransferase) domain 1"/>
    <property type="match status" value="1"/>
</dbReference>
<keyword evidence="3 6" id="KW-0547">Nucleotide-binding</keyword>
<feature type="binding site" evidence="6">
    <location>
        <position position="333"/>
    </location>
    <ligand>
        <name>ATP</name>
        <dbReference type="ChEBI" id="CHEBI:30616"/>
    </ligand>
</feature>
<dbReference type="KEGG" id="aqu:100632568"/>
<evidence type="ECO:0000313" key="9">
    <source>
        <dbReference type="EnsemblMetazoa" id="XP_019861315.1"/>
    </source>
</evidence>
<dbReference type="InterPro" id="IPR011009">
    <property type="entry name" value="Kinase-like_dom_sf"/>
</dbReference>
<evidence type="ECO:0000256" key="6">
    <source>
        <dbReference type="PROSITE-ProRule" id="PRU10141"/>
    </source>
</evidence>
<accession>A0AAN0JVW3</accession>
<dbReference type="EnsemblMetazoa" id="XM_020005756.1">
    <property type="protein sequence ID" value="XP_019861315.1"/>
    <property type="gene ID" value="LOC100632568"/>
</dbReference>
<dbReference type="RefSeq" id="XP_019861315.1">
    <property type="nucleotide sequence ID" value="XM_020005756.1"/>
</dbReference>
<reference evidence="10" key="1">
    <citation type="journal article" date="2010" name="Nature">
        <title>The Amphimedon queenslandica genome and the evolution of animal complexity.</title>
        <authorList>
            <person name="Srivastava M."/>
            <person name="Simakov O."/>
            <person name="Chapman J."/>
            <person name="Fahey B."/>
            <person name="Gauthier M.E."/>
            <person name="Mitros T."/>
            <person name="Richards G.S."/>
            <person name="Conaco C."/>
            <person name="Dacre M."/>
            <person name="Hellsten U."/>
            <person name="Larroux C."/>
            <person name="Putnam N.H."/>
            <person name="Stanke M."/>
            <person name="Adamska M."/>
            <person name="Darling A."/>
            <person name="Degnan S.M."/>
            <person name="Oakley T.H."/>
            <person name="Plachetzki D.C."/>
            <person name="Zhai Y."/>
            <person name="Adamski M."/>
            <person name="Calcino A."/>
            <person name="Cummins S.F."/>
            <person name="Goodstein D.M."/>
            <person name="Harris C."/>
            <person name="Jackson D.J."/>
            <person name="Leys S.P."/>
            <person name="Shu S."/>
            <person name="Woodcroft B.J."/>
            <person name="Vervoort M."/>
            <person name="Kosik K.S."/>
            <person name="Manning G."/>
            <person name="Degnan B.M."/>
            <person name="Rokhsar D.S."/>
        </authorList>
    </citation>
    <scope>NUCLEOTIDE SEQUENCE [LARGE SCALE GENOMIC DNA]</scope>
</reference>
<dbReference type="SUPFAM" id="SSF56112">
    <property type="entry name" value="Protein kinase-like (PK-like)"/>
    <property type="match status" value="1"/>
</dbReference>
<dbReference type="PROSITE" id="PS50011">
    <property type="entry name" value="PROTEIN_KINASE_DOM"/>
    <property type="match status" value="1"/>
</dbReference>
<dbReference type="GO" id="GO:0005524">
    <property type="term" value="F:ATP binding"/>
    <property type="evidence" value="ECO:0007669"/>
    <property type="project" value="UniProtKB-UniRule"/>
</dbReference>
<feature type="compositionally biased region" description="Basic and acidic residues" evidence="7">
    <location>
        <begin position="130"/>
        <end position="139"/>
    </location>
</feature>
<evidence type="ECO:0000313" key="10">
    <source>
        <dbReference type="Proteomes" id="UP000007879"/>
    </source>
</evidence>
<evidence type="ECO:0000256" key="5">
    <source>
        <dbReference type="ARBA" id="ARBA00022840"/>
    </source>
</evidence>
<keyword evidence="10" id="KW-1185">Reference proteome</keyword>
<feature type="region of interest" description="Disordered" evidence="7">
    <location>
        <begin position="129"/>
        <end position="163"/>
    </location>
</feature>
<keyword evidence="1" id="KW-0723">Serine/threonine-protein kinase</keyword>
<dbReference type="Gene3D" id="3.10.20.90">
    <property type="entry name" value="Phosphatidylinositol 3-kinase Catalytic Subunit, Chain A, domain 1"/>
    <property type="match status" value="1"/>
</dbReference>
<evidence type="ECO:0000256" key="1">
    <source>
        <dbReference type="ARBA" id="ARBA00022527"/>
    </source>
</evidence>
<sequence>MVKKPVSLEKLQEIVTKRFGASYIYWYNTETRTISGLSTQNELDFALSIYERFTGITSLRVVLSRQPVTITAPPTDVLSSASPTPDNLKEQVAKFTQRSQSEPYFMRNTTEGFRESPDMYFHTYHGFRNIPEEPSRRDSPPPGFIDEPSTPVPLDIGGKEGGKFIPEVEDDDLDNASPASIPSTLDMSFISEENLSITGVDGLLRHHEYSLYDDKEHGAESLTRTYPREKSYSMGELPSHTHKAMYGTYPLNPPPKLHPPLSSHYHHKMVPGSSDSRRLQDSELPIQKLASLTVSHKITAPARWSKGRLLGTGAFGQVFLCTDLDTQMDMAVKVVDIDHIENIKPSLDSLKMSKEVRSFETEVQLLKNIHHERVVGYYGTERREGKLFIFMEYLAGGSIYQHLKNTGALSEALTRKYTRQILEGVAFLHGMKIVHRDIKGANILRDSNGNVKLADFGASKRLQTIRSGIGSVHGTPYWMAPEVIKGDDPYTFKADIWSVGATVVEMLKCRPPWSDFEPTAAMFKIVMNDTKPDLPPHCSEQAHNFIELCFIKDKNERPSAMDLLSHSFCSVFPNT</sequence>
<name>A0AAN0JVW3_AMPQE</name>
<protein>
    <recommendedName>
        <fullName evidence="8">Protein kinase domain-containing protein</fullName>
    </recommendedName>
</protein>
<evidence type="ECO:0000256" key="4">
    <source>
        <dbReference type="ARBA" id="ARBA00022777"/>
    </source>
</evidence>
<reference evidence="9" key="2">
    <citation type="submission" date="2024-06" db="UniProtKB">
        <authorList>
            <consortium name="EnsemblMetazoa"/>
        </authorList>
    </citation>
    <scope>IDENTIFICATION</scope>
</reference>
<organism evidence="9 10">
    <name type="scientific">Amphimedon queenslandica</name>
    <name type="common">Sponge</name>
    <dbReference type="NCBI Taxonomy" id="400682"/>
    <lineage>
        <taxon>Eukaryota</taxon>
        <taxon>Metazoa</taxon>
        <taxon>Porifera</taxon>
        <taxon>Demospongiae</taxon>
        <taxon>Heteroscleromorpha</taxon>
        <taxon>Haplosclerida</taxon>
        <taxon>Niphatidae</taxon>
        <taxon>Amphimedon</taxon>
    </lineage>
</organism>
<keyword evidence="5 6" id="KW-0067">ATP-binding</keyword>
<dbReference type="PROSITE" id="PS00107">
    <property type="entry name" value="PROTEIN_KINASE_ATP"/>
    <property type="match status" value="1"/>
</dbReference>
<dbReference type="Proteomes" id="UP000007879">
    <property type="component" value="Unassembled WGS sequence"/>
</dbReference>
<dbReference type="CDD" id="cd06625">
    <property type="entry name" value="STKc_MEKK3_like"/>
    <property type="match status" value="1"/>
</dbReference>
<dbReference type="GO" id="GO:0004674">
    <property type="term" value="F:protein serine/threonine kinase activity"/>
    <property type="evidence" value="ECO:0007669"/>
    <property type="project" value="UniProtKB-KW"/>
</dbReference>
<dbReference type="FunFam" id="1.10.510.10:FF:000071">
    <property type="entry name" value="Mitogen-activated protein kinase kinase kinase 3 isoform 2"/>
    <property type="match status" value="1"/>
</dbReference>
<keyword evidence="2" id="KW-0808">Transferase</keyword>
<dbReference type="GO" id="GO:0035556">
    <property type="term" value="P:intracellular signal transduction"/>
    <property type="evidence" value="ECO:0007669"/>
    <property type="project" value="UniProtKB-ARBA"/>
</dbReference>
<dbReference type="PANTHER" id="PTHR11584">
    <property type="entry name" value="SERINE/THREONINE PROTEIN KINASE"/>
    <property type="match status" value="1"/>
</dbReference>
<evidence type="ECO:0000259" key="8">
    <source>
        <dbReference type="PROSITE" id="PS50011"/>
    </source>
</evidence>
<dbReference type="InterPro" id="IPR017441">
    <property type="entry name" value="Protein_kinase_ATP_BS"/>
</dbReference>
<evidence type="ECO:0000256" key="3">
    <source>
        <dbReference type="ARBA" id="ARBA00022741"/>
    </source>
</evidence>
<evidence type="ECO:0000256" key="7">
    <source>
        <dbReference type="SAM" id="MobiDB-lite"/>
    </source>
</evidence>
<feature type="domain" description="Protein kinase" evidence="8">
    <location>
        <begin position="304"/>
        <end position="569"/>
    </location>
</feature>
<evidence type="ECO:0000256" key="2">
    <source>
        <dbReference type="ARBA" id="ARBA00022679"/>
    </source>
</evidence>
<proteinExistence type="predicted"/>
<dbReference type="InterPro" id="IPR000719">
    <property type="entry name" value="Prot_kinase_dom"/>
</dbReference>
<dbReference type="AlphaFoldDB" id="A0AAN0JVW3"/>
<dbReference type="SMART" id="SM00220">
    <property type="entry name" value="S_TKc"/>
    <property type="match status" value="1"/>
</dbReference>
<keyword evidence="4" id="KW-0418">Kinase</keyword>